<dbReference type="PANTHER" id="PTHR38105:SF5">
    <property type="entry name" value="OUTER MEMBRANE PROTEIN"/>
    <property type="match status" value="1"/>
</dbReference>
<evidence type="ECO:0000256" key="2">
    <source>
        <dbReference type="SAM" id="SignalP"/>
    </source>
</evidence>
<name>A0ABT7Y3P7_9VIBR</name>
<dbReference type="Proteomes" id="UP001169719">
    <property type="component" value="Unassembled WGS sequence"/>
</dbReference>
<feature type="signal peptide" evidence="2">
    <location>
        <begin position="1"/>
        <end position="21"/>
    </location>
</feature>
<dbReference type="PANTHER" id="PTHR38105">
    <property type="entry name" value="OUTER MEMBRANE PROTEIN-RELATED-RELATED"/>
    <property type="match status" value="1"/>
</dbReference>
<keyword evidence="4" id="KW-1185">Reference proteome</keyword>
<dbReference type="SUPFAM" id="SSF56935">
    <property type="entry name" value="Porins"/>
    <property type="match status" value="1"/>
</dbReference>
<organism evidence="3 4">
    <name type="scientific">Vibrio agarivorans</name>
    <dbReference type="NCBI Taxonomy" id="153622"/>
    <lineage>
        <taxon>Bacteria</taxon>
        <taxon>Pseudomonadati</taxon>
        <taxon>Pseudomonadota</taxon>
        <taxon>Gammaproteobacteria</taxon>
        <taxon>Vibrionales</taxon>
        <taxon>Vibrionaceae</taxon>
        <taxon>Vibrio</taxon>
    </lineage>
</organism>
<sequence length="232" mass="26568">MKTTLVHSAMLLAILSTSVSAASINLRHEYMPDRDGDKHRDRITVSHRFDNGIGFSVEAKWRHNDDNFISEIKSGGHEVGVSYNYKLNDTFTLQPSYAADASSTSTTHKYNIRGIAKITDNWGANLRYRYGDTRRTDGGTDRSYHQINLVTDYRLGWGKVGVDFEYKDLESGAGGWKDKDRDHLVNFFAEYSEFSSGWVPFIELGVLTFDKDGDKYKDDYAMRYRFGVKYSF</sequence>
<dbReference type="InterPro" id="IPR053713">
    <property type="entry name" value="Bact_OM_Channel_sf"/>
</dbReference>
<dbReference type="RefSeq" id="WP_289962721.1">
    <property type="nucleotide sequence ID" value="NZ_JAUEOZ010000002.1"/>
</dbReference>
<feature type="chain" id="PRO_5046469893" evidence="2">
    <location>
        <begin position="22"/>
        <end position="232"/>
    </location>
</feature>
<evidence type="ECO:0000313" key="4">
    <source>
        <dbReference type="Proteomes" id="UP001169719"/>
    </source>
</evidence>
<dbReference type="InterPro" id="IPR009331">
    <property type="entry name" value="Oligogalacturonate-sp_porin"/>
</dbReference>
<evidence type="ECO:0000313" key="3">
    <source>
        <dbReference type="EMBL" id="MDN2482666.1"/>
    </source>
</evidence>
<gene>
    <name evidence="3" type="ORF">QWJ08_15110</name>
</gene>
<dbReference type="Pfam" id="PF06178">
    <property type="entry name" value="KdgM"/>
    <property type="match status" value="1"/>
</dbReference>
<dbReference type="EMBL" id="JAUEOZ010000002">
    <property type="protein sequence ID" value="MDN2482666.1"/>
    <property type="molecule type" value="Genomic_DNA"/>
</dbReference>
<reference evidence="3" key="1">
    <citation type="submission" date="2024-05" db="EMBL/GenBank/DDBJ databases">
        <title>Genome Sequences of Four Agar- Degrading Marine Bacteria.</title>
        <authorList>
            <person name="Phillips E.K."/>
            <person name="Shaffer J.C."/>
            <person name="Henson M.W."/>
            <person name="Temperton B."/>
            <person name="Thrash C.J."/>
            <person name="Martin M.O."/>
        </authorList>
    </citation>
    <scope>NUCLEOTIDE SEQUENCE</scope>
    <source>
        <strain evidence="3">EKP203</strain>
    </source>
</reference>
<dbReference type="Gene3D" id="2.40.160.40">
    <property type="entry name" value="monomeric porin ompg"/>
    <property type="match status" value="1"/>
</dbReference>
<keyword evidence="1 2" id="KW-0732">Signal</keyword>
<evidence type="ECO:0000256" key="1">
    <source>
        <dbReference type="ARBA" id="ARBA00022729"/>
    </source>
</evidence>
<comment type="caution">
    <text evidence="3">The sequence shown here is derived from an EMBL/GenBank/DDBJ whole genome shotgun (WGS) entry which is preliminary data.</text>
</comment>
<accession>A0ABT7Y3P7</accession>
<proteinExistence type="predicted"/>
<protein>
    <submittedName>
        <fullName evidence="3">Oligogalacturonate-specific porin KdgM family protein</fullName>
    </submittedName>
</protein>